<keyword evidence="3" id="KW-0597">Phosphoprotein</keyword>
<feature type="domain" description="Histidine kinase" evidence="7">
    <location>
        <begin position="451"/>
        <end position="677"/>
    </location>
</feature>
<dbReference type="NCBIfam" id="TIGR00229">
    <property type="entry name" value="sensory_box"/>
    <property type="match status" value="3"/>
</dbReference>
<evidence type="ECO:0000256" key="3">
    <source>
        <dbReference type="ARBA" id="ARBA00022553"/>
    </source>
</evidence>
<dbReference type="InterPro" id="IPR052162">
    <property type="entry name" value="Sensor_kinase/Photoreceptor"/>
</dbReference>
<accession>A0ABW0ICC4</accession>
<sequence length="677" mass="77026">MDAVESGVTMLNTYKLLLQNISDALLILDIDGQVDDLNPAAAVLTGYPDTDLCHLSLAVLYPNENDFIQMEYDLSQTRKLGKWITEGWKVKKDGTRFWAEMTLAPAYDAFNQFAGFTCLLRDSSEKKNHVLALRESEARYRLMVEGIRDYAIFLLDSTGHIQTWNEGAKRIKGYSSHEIFGKHFSQFYTLEDLESKKPERELKIATETGKYEEEGWRVKKNGSVFWANVVITALFNDQNQLIGFSKVTRDLTERKQMEESLRQSEEQYRALVEQVIDYGIFMLDEKGRIVSWNEGAKRINGYLEKEIIGKHFTIFYPEEDILNGKPARELKVAREVGKYEEEGWRLRKDGSRFWANIVITAVHNTAGTLIGFSKVTRDLTERKAAEQALRESHNRYRMLAEELKKTNEELAATNEELAANNEEYASLNEELEEANELLIRSNENLQTFAYVASHDLQEPLRKIQQFGDLLKEHHQEGLGAGIDYLERMQTAANRMSHLIKDLLNYSRISRLRPPSVVISLQELVHQVLTTLELTIQDAGAKVHVEPLPTVLGDTTQLGQLFQNLLSNALKFRRSDGTSHISIRSGIVRQADLPPGVKPVRQVAEYHRIDVSDNGIGFDEKYRDRIFQVFQRLHGKSEYPGTGIGLAICEKVAANHGGAITASSRVNEGATFSVYLPR</sequence>
<evidence type="ECO:0000256" key="5">
    <source>
        <dbReference type="ARBA" id="ARBA00022777"/>
    </source>
</evidence>
<dbReference type="PRINTS" id="PR00344">
    <property type="entry name" value="BCTRLSENSOR"/>
</dbReference>
<feature type="domain" description="PAS" evidence="8">
    <location>
        <begin position="10"/>
        <end position="79"/>
    </location>
</feature>
<proteinExistence type="predicted"/>
<organism evidence="10 11">
    <name type="scientific">Larkinella bovis</name>
    <dbReference type="NCBI Taxonomy" id="683041"/>
    <lineage>
        <taxon>Bacteria</taxon>
        <taxon>Pseudomonadati</taxon>
        <taxon>Bacteroidota</taxon>
        <taxon>Cytophagia</taxon>
        <taxon>Cytophagales</taxon>
        <taxon>Spirosomataceae</taxon>
        <taxon>Larkinella</taxon>
    </lineage>
</organism>
<keyword evidence="4" id="KW-0808">Transferase</keyword>
<reference evidence="11" key="1">
    <citation type="journal article" date="2019" name="Int. J. Syst. Evol. Microbiol.">
        <title>The Global Catalogue of Microorganisms (GCM) 10K type strain sequencing project: providing services to taxonomists for standard genome sequencing and annotation.</title>
        <authorList>
            <consortium name="The Broad Institute Genomics Platform"/>
            <consortium name="The Broad Institute Genome Sequencing Center for Infectious Disease"/>
            <person name="Wu L."/>
            <person name="Ma J."/>
        </authorList>
    </citation>
    <scope>NUCLEOTIDE SEQUENCE [LARGE SCALE GENOMIC DNA]</scope>
    <source>
        <strain evidence="11">CCUG 55250</strain>
    </source>
</reference>
<dbReference type="Pfam" id="PF00512">
    <property type="entry name" value="HisKA"/>
    <property type="match status" value="1"/>
</dbReference>
<dbReference type="EMBL" id="JBHSMA010000002">
    <property type="protein sequence ID" value="MFC5409797.1"/>
    <property type="molecule type" value="Genomic_DNA"/>
</dbReference>
<feature type="domain" description="PAS" evidence="8">
    <location>
        <begin position="264"/>
        <end position="319"/>
    </location>
</feature>
<name>A0ABW0ICC4_9BACT</name>
<dbReference type="InterPro" id="IPR003594">
    <property type="entry name" value="HATPase_dom"/>
</dbReference>
<dbReference type="Gene3D" id="1.10.287.130">
    <property type="match status" value="1"/>
</dbReference>
<dbReference type="EC" id="2.7.13.3" evidence="2"/>
<dbReference type="PANTHER" id="PTHR43304:SF1">
    <property type="entry name" value="PAC DOMAIN-CONTAINING PROTEIN"/>
    <property type="match status" value="1"/>
</dbReference>
<evidence type="ECO:0000259" key="9">
    <source>
        <dbReference type="PROSITE" id="PS50113"/>
    </source>
</evidence>
<dbReference type="Pfam" id="PF13426">
    <property type="entry name" value="PAS_9"/>
    <property type="match status" value="2"/>
</dbReference>
<evidence type="ECO:0000256" key="6">
    <source>
        <dbReference type="SAM" id="Coils"/>
    </source>
</evidence>
<evidence type="ECO:0000256" key="2">
    <source>
        <dbReference type="ARBA" id="ARBA00012438"/>
    </source>
</evidence>
<feature type="domain" description="PAC" evidence="9">
    <location>
        <begin position="211"/>
        <end position="263"/>
    </location>
</feature>
<keyword evidence="11" id="KW-1185">Reference proteome</keyword>
<comment type="catalytic activity">
    <reaction evidence="1">
        <text>ATP + protein L-histidine = ADP + protein N-phospho-L-histidine.</text>
        <dbReference type="EC" id="2.7.13.3"/>
    </reaction>
</comment>
<dbReference type="InterPro" id="IPR035965">
    <property type="entry name" value="PAS-like_dom_sf"/>
</dbReference>
<dbReference type="SMART" id="SM00388">
    <property type="entry name" value="HisKA"/>
    <property type="match status" value="1"/>
</dbReference>
<evidence type="ECO:0000256" key="4">
    <source>
        <dbReference type="ARBA" id="ARBA00022679"/>
    </source>
</evidence>
<gene>
    <name evidence="10" type="ORF">ACFPMF_10790</name>
</gene>
<evidence type="ECO:0000256" key="1">
    <source>
        <dbReference type="ARBA" id="ARBA00000085"/>
    </source>
</evidence>
<dbReference type="PROSITE" id="PS50112">
    <property type="entry name" value="PAS"/>
    <property type="match status" value="3"/>
</dbReference>
<dbReference type="SUPFAM" id="SSF47384">
    <property type="entry name" value="Homodimeric domain of signal transducing histidine kinase"/>
    <property type="match status" value="1"/>
</dbReference>
<comment type="caution">
    <text evidence="10">The sequence shown here is derived from an EMBL/GenBank/DDBJ whole genome shotgun (WGS) entry which is preliminary data.</text>
</comment>
<protein>
    <recommendedName>
        <fullName evidence="2">histidine kinase</fullName>
        <ecNumber evidence="2">2.7.13.3</ecNumber>
    </recommendedName>
</protein>
<dbReference type="InterPro" id="IPR003661">
    <property type="entry name" value="HisK_dim/P_dom"/>
</dbReference>
<evidence type="ECO:0000259" key="7">
    <source>
        <dbReference type="PROSITE" id="PS50109"/>
    </source>
</evidence>
<evidence type="ECO:0000313" key="11">
    <source>
        <dbReference type="Proteomes" id="UP001596106"/>
    </source>
</evidence>
<feature type="domain" description="PAC" evidence="9">
    <location>
        <begin position="83"/>
        <end position="135"/>
    </location>
</feature>
<dbReference type="InterPro" id="IPR013767">
    <property type="entry name" value="PAS_fold"/>
</dbReference>
<keyword evidence="5" id="KW-0418">Kinase</keyword>
<dbReference type="RefSeq" id="WP_379844314.1">
    <property type="nucleotide sequence ID" value="NZ_JBHSMA010000002.1"/>
</dbReference>
<dbReference type="SUPFAM" id="SSF55874">
    <property type="entry name" value="ATPase domain of HSP90 chaperone/DNA topoisomerase II/histidine kinase"/>
    <property type="match status" value="1"/>
</dbReference>
<dbReference type="Gene3D" id="3.30.450.20">
    <property type="entry name" value="PAS domain"/>
    <property type="match status" value="3"/>
</dbReference>
<feature type="coiled-coil region" evidence="6">
    <location>
        <begin position="382"/>
        <end position="448"/>
    </location>
</feature>
<dbReference type="PANTHER" id="PTHR43304">
    <property type="entry name" value="PHYTOCHROME-LIKE PROTEIN CPH1"/>
    <property type="match status" value="1"/>
</dbReference>
<evidence type="ECO:0000259" key="8">
    <source>
        <dbReference type="PROSITE" id="PS50112"/>
    </source>
</evidence>
<dbReference type="SMART" id="SM00086">
    <property type="entry name" value="PAC"/>
    <property type="match status" value="3"/>
</dbReference>
<dbReference type="InterPro" id="IPR001610">
    <property type="entry name" value="PAC"/>
</dbReference>
<dbReference type="SMART" id="SM00091">
    <property type="entry name" value="PAS"/>
    <property type="match status" value="3"/>
</dbReference>
<dbReference type="Pfam" id="PF00989">
    <property type="entry name" value="PAS"/>
    <property type="match status" value="1"/>
</dbReference>
<dbReference type="Gene3D" id="3.30.565.10">
    <property type="entry name" value="Histidine kinase-like ATPase, C-terminal domain"/>
    <property type="match status" value="1"/>
</dbReference>
<dbReference type="InterPro" id="IPR000014">
    <property type="entry name" value="PAS"/>
</dbReference>
<feature type="domain" description="PAC" evidence="9">
    <location>
        <begin position="339"/>
        <end position="391"/>
    </location>
</feature>
<dbReference type="InterPro" id="IPR005467">
    <property type="entry name" value="His_kinase_dom"/>
</dbReference>
<dbReference type="InterPro" id="IPR004358">
    <property type="entry name" value="Sig_transdc_His_kin-like_C"/>
</dbReference>
<dbReference type="Proteomes" id="UP001596106">
    <property type="component" value="Unassembled WGS sequence"/>
</dbReference>
<dbReference type="PROSITE" id="PS50109">
    <property type="entry name" value="HIS_KIN"/>
    <property type="match status" value="1"/>
</dbReference>
<dbReference type="PROSITE" id="PS50113">
    <property type="entry name" value="PAC"/>
    <property type="match status" value="3"/>
</dbReference>
<dbReference type="CDD" id="cd00082">
    <property type="entry name" value="HisKA"/>
    <property type="match status" value="1"/>
</dbReference>
<keyword evidence="6" id="KW-0175">Coiled coil</keyword>
<dbReference type="SMART" id="SM00387">
    <property type="entry name" value="HATPase_c"/>
    <property type="match status" value="1"/>
</dbReference>
<dbReference type="SUPFAM" id="SSF55785">
    <property type="entry name" value="PYP-like sensor domain (PAS domain)"/>
    <property type="match status" value="3"/>
</dbReference>
<dbReference type="CDD" id="cd00130">
    <property type="entry name" value="PAS"/>
    <property type="match status" value="3"/>
</dbReference>
<feature type="domain" description="PAS" evidence="8">
    <location>
        <begin position="136"/>
        <end position="209"/>
    </location>
</feature>
<dbReference type="InterPro" id="IPR036890">
    <property type="entry name" value="HATPase_C_sf"/>
</dbReference>
<dbReference type="InterPro" id="IPR036097">
    <property type="entry name" value="HisK_dim/P_sf"/>
</dbReference>
<evidence type="ECO:0000313" key="10">
    <source>
        <dbReference type="EMBL" id="MFC5409797.1"/>
    </source>
</evidence>
<dbReference type="Pfam" id="PF02518">
    <property type="entry name" value="HATPase_c"/>
    <property type="match status" value="1"/>
</dbReference>
<dbReference type="InterPro" id="IPR000700">
    <property type="entry name" value="PAS-assoc_C"/>
</dbReference>